<dbReference type="InterPro" id="IPR018321">
    <property type="entry name" value="Glucosamine6P_isomerase_CS"/>
</dbReference>
<feature type="active site" description="For ring-opening step" evidence="4">
    <location>
        <position position="143"/>
    </location>
</feature>
<evidence type="ECO:0000259" key="5">
    <source>
        <dbReference type="Pfam" id="PF01182"/>
    </source>
</evidence>
<name>A0A9D2DT73_9FIRM</name>
<comment type="function">
    <text evidence="4">Catalyzes the reversible isomerization-deamination of glucosamine 6-phosphate (GlcN6P) to form fructose 6-phosphate (Fru6P) and ammonium ion.</text>
</comment>
<dbReference type="Gene3D" id="3.40.50.1360">
    <property type="match status" value="1"/>
</dbReference>
<comment type="similarity">
    <text evidence="4">Belongs to the glucosamine/galactosamine-6-phosphate isomerase family. NagB subfamily.</text>
</comment>
<keyword evidence="3 4" id="KW-0119">Carbohydrate metabolism</keyword>
<sequence>MKVYKVKDYQELSQKAAGIIAAQVILKPDCVLGLATGSSPIGTYDKLTEMYEKGELDFSAVTTVNLDEYKGLDSSNDQSYRYFMNKHLFERVNIPMERTYVPDGTEADSDKACQAYNEILHKVGMVDLQLLGLGHDGHIGFNEPDDHFPDETHCVDLTEQTIQANKRFFASEADVPRQAYTMGVGTIMRAKMVLVVVSGEDKAEILSKVINGPVTPQVPASILQFHPNAVIIGDEAALSKTNL</sequence>
<evidence type="ECO:0000313" key="7">
    <source>
        <dbReference type="Proteomes" id="UP000824041"/>
    </source>
</evidence>
<feature type="active site" description="Proton acceptor; for enolization step" evidence="4">
    <location>
        <position position="67"/>
    </location>
</feature>
<dbReference type="Proteomes" id="UP000824041">
    <property type="component" value="Unassembled WGS sequence"/>
</dbReference>
<comment type="caution">
    <text evidence="4">Lacks conserved residue(s) required for the propagation of feature annotation.</text>
</comment>
<comment type="caution">
    <text evidence="6">The sequence shown here is derived from an EMBL/GenBank/DDBJ whole genome shotgun (WGS) entry which is preliminary data.</text>
</comment>
<dbReference type="Pfam" id="PF01182">
    <property type="entry name" value="Glucosamine_iso"/>
    <property type="match status" value="1"/>
</dbReference>
<comment type="pathway">
    <text evidence="4">Amino-sugar metabolism; N-acetylneuraminate degradation; D-fructose 6-phosphate from N-acetylneuraminate: step 5/5.</text>
</comment>
<dbReference type="GO" id="GO:0006046">
    <property type="term" value="P:N-acetylglucosamine catabolic process"/>
    <property type="evidence" value="ECO:0007669"/>
    <property type="project" value="UniProtKB-UniRule"/>
</dbReference>
<feature type="active site" description="For ring-opening step" evidence="4">
    <location>
        <position position="136"/>
    </location>
</feature>
<dbReference type="CDD" id="cd01399">
    <property type="entry name" value="GlcN6P_deaminase"/>
    <property type="match status" value="1"/>
</dbReference>
<evidence type="ECO:0000256" key="2">
    <source>
        <dbReference type="ARBA" id="ARBA00022801"/>
    </source>
</evidence>
<dbReference type="InterPro" id="IPR037171">
    <property type="entry name" value="NagB/RpiA_transferase-like"/>
</dbReference>
<dbReference type="EMBL" id="DXBU01000103">
    <property type="protein sequence ID" value="HIZ22643.1"/>
    <property type="molecule type" value="Genomic_DNA"/>
</dbReference>
<dbReference type="GO" id="GO:0004342">
    <property type="term" value="F:glucosamine-6-phosphate deaminase activity"/>
    <property type="evidence" value="ECO:0007669"/>
    <property type="project" value="UniProtKB-UniRule"/>
</dbReference>
<dbReference type="PANTHER" id="PTHR11280">
    <property type="entry name" value="GLUCOSAMINE-6-PHOSPHATE ISOMERASE"/>
    <property type="match status" value="1"/>
</dbReference>
<evidence type="ECO:0000313" key="6">
    <source>
        <dbReference type="EMBL" id="HIZ22643.1"/>
    </source>
</evidence>
<reference evidence="6" key="2">
    <citation type="submission" date="2021-04" db="EMBL/GenBank/DDBJ databases">
        <authorList>
            <person name="Gilroy R."/>
        </authorList>
    </citation>
    <scope>NUCLEOTIDE SEQUENCE</scope>
    <source>
        <strain evidence="6">14324</strain>
    </source>
</reference>
<accession>A0A9D2DT73</accession>
<dbReference type="FunFam" id="3.40.50.1360:FF:000003">
    <property type="entry name" value="Glucosamine-6-phosphate deaminase"/>
    <property type="match status" value="1"/>
</dbReference>
<dbReference type="GO" id="GO:0042802">
    <property type="term" value="F:identical protein binding"/>
    <property type="evidence" value="ECO:0007669"/>
    <property type="project" value="TreeGrafter"/>
</dbReference>
<dbReference type="SUPFAM" id="SSF100950">
    <property type="entry name" value="NagB/RpiA/CoA transferase-like"/>
    <property type="match status" value="1"/>
</dbReference>
<dbReference type="GO" id="GO:0005737">
    <property type="term" value="C:cytoplasm"/>
    <property type="evidence" value="ECO:0007669"/>
    <property type="project" value="TreeGrafter"/>
</dbReference>
<evidence type="ECO:0000256" key="1">
    <source>
        <dbReference type="ARBA" id="ARBA00000644"/>
    </source>
</evidence>
<keyword evidence="2 4" id="KW-0378">Hydrolase</keyword>
<reference evidence="6" key="1">
    <citation type="journal article" date="2021" name="PeerJ">
        <title>Extensive microbial diversity within the chicken gut microbiome revealed by metagenomics and culture.</title>
        <authorList>
            <person name="Gilroy R."/>
            <person name="Ravi A."/>
            <person name="Getino M."/>
            <person name="Pursley I."/>
            <person name="Horton D.L."/>
            <person name="Alikhan N.F."/>
            <person name="Baker D."/>
            <person name="Gharbi K."/>
            <person name="Hall N."/>
            <person name="Watson M."/>
            <person name="Adriaenssens E.M."/>
            <person name="Foster-Nyarko E."/>
            <person name="Jarju S."/>
            <person name="Secka A."/>
            <person name="Antonio M."/>
            <person name="Oren A."/>
            <person name="Chaudhuri R.R."/>
            <person name="La Ragione R."/>
            <person name="Hildebrand F."/>
            <person name="Pallen M.J."/>
        </authorList>
    </citation>
    <scope>NUCLEOTIDE SEQUENCE</scope>
    <source>
        <strain evidence="6">14324</strain>
    </source>
</reference>
<dbReference type="NCBIfam" id="TIGR00502">
    <property type="entry name" value="nagB"/>
    <property type="match status" value="1"/>
</dbReference>
<protein>
    <recommendedName>
        <fullName evidence="4">Glucosamine-6-phosphate deaminase</fullName>
        <ecNumber evidence="4">3.5.99.6</ecNumber>
    </recommendedName>
    <alternativeName>
        <fullName evidence="4">GlcN6P deaminase</fullName>
        <shortName evidence="4">GNPDA</shortName>
    </alternativeName>
    <alternativeName>
        <fullName evidence="4">Glucosamine-6-phosphate isomerase</fullName>
    </alternativeName>
</protein>
<dbReference type="GO" id="GO:0006043">
    <property type="term" value="P:glucosamine catabolic process"/>
    <property type="evidence" value="ECO:0007669"/>
    <property type="project" value="TreeGrafter"/>
</dbReference>
<evidence type="ECO:0000256" key="4">
    <source>
        <dbReference type="HAMAP-Rule" id="MF_01241"/>
    </source>
</evidence>
<feature type="domain" description="Glucosamine/galactosamine-6-phosphate isomerase" evidence="5">
    <location>
        <begin position="13"/>
        <end position="224"/>
    </location>
</feature>
<dbReference type="EC" id="3.5.99.6" evidence="4"/>
<dbReference type="InterPro" id="IPR006148">
    <property type="entry name" value="Glc/Gal-6P_isomerase"/>
</dbReference>
<gene>
    <name evidence="4 6" type="primary">nagB</name>
    <name evidence="6" type="ORF">IAA21_07610</name>
</gene>
<dbReference type="AlphaFoldDB" id="A0A9D2DT73"/>
<dbReference type="GO" id="GO:0019262">
    <property type="term" value="P:N-acetylneuraminate catabolic process"/>
    <property type="evidence" value="ECO:0007669"/>
    <property type="project" value="UniProtKB-UniRule"/>
</dbReference>
<comment type="catalytic activity">
    <reaction evidence="1 4">
        <text>alpha-D-glucosamine 6-phosphate + H2O = beta-D-fructose 6-phosphate + NH4(+)</text>
        <dbReference type="Rhea" id="RHEA:12172"/>
        <dbReference type="ChEBI" id="CHEBI:15377"/>
        <dbReference type="ChEBI" id="CHEBI:28938"/>
        <dbReference type="ChEBI" id="CHEBI:57634"/>
        <dbReference type="ChEBI" id="CHEBI:75989"/>
        <dbReference type="EC" id="3.5.99.6"/>
    </reaction>
</comment>
<dbReference type="PANTHER" id="PTHR11280:SF5">
    <property type="entry name" value="GLUCOSAMINE-6-PHOSPHATE ISOMERASE"/>
    <property type="match status" value="1"/>
</dbReference>
<evidence type="ECO:0000256" key="3">
    <source>
        <dbReference type="ARBA" id="ARBA00023277"/>
    </source>
</evidence>
<feature type="active site" description="Proton acceptor; for ring-opening step" evidence="4">
    <location>
        <position position="138"/>
    </location>
</feature>
<dbReference type="GO" id="GO:0005975">
    <property type="term" value="P:carbohydrate metabolic process"/>
    <property type="evidence" value="ECO:0007669"/>
    <property type="project" value="InterPro"/>
</dbReference>
<dbReference type="InterPro" id="IPR004547">
    <property type="entry name" value="Glucosamine6P_isomerase"/>
</dbReference>
<dbReference type="PROSITE" id="PS01161">
    <property type="entry name" value="GLC_GALNAC_ISOMERASE"/>
    <property type="match status" value="1"/>
</dbReference>
<proteinExistence type="inferred from homology"/>
<dbReference type="HAMAP" id="MF_01241">
    <property type="entry name" value="GlcN6P_deamin"/>
    <property type="match status" value="1"/>
</dbReference>
<organism evidence="6 7">
    <name type="scientific">Candidatus Blautia faecigallinarum</name>
    <dbReference type="NCBI Taxonomy" id="2838488"/>
    <lineage>
        <taxon>Bacteria</taxon>
        <taxon>Bacillati</taxon>
        <taxon>Bacillota</taxon>
        <taxon>Clostridia</taxon>
        <taxon>Lachnospirales</taxon>
        <taxon>Lachnospiraceae</taxon>
        <taxon>Blautia</taxon>
    </lineage>
</organism>